<organism evidence="1 2">
    <name type="scientific">Chaenocephalus aceratus</name>
    <name type="common">Blackfin icefish</name>
    <name type="synonym">Chaenichthys aceratus</name>
    <dbReference type="NCBI Taxonomy" id="36190"/>
    <lineage>
        <taxon>Eukaryota</taxon>
        <taxon>Metazoa</taxon>
        <taxon>Chordata</taxon>
        <taxon>Craniata</taxon>
        <taxon>Vertebrata</taxon>
        <taxon>Euteleostomi</taxon>
        <taxon>Actinopterygii</taxon>
        <taxon>Neopterygii</taxon>
        <taxon>Teleostei</taxon>
        <taxon>Neoteleostei</taxon>
        <taxon>Acanthomorphata</taxon>
        <taxon>Eupercaria</taxon>
        <taxon>Perciformes</taxon>
        <taxon>Notothenioidei</taxon>
        <taxon>Channichthyidae</taxon>
        <taxon>Chaenocephalus</taxon>
    </lineage>
</organism>
<proteinExistence type="predicted"/>
<sequence>LIGAYPGVLQLSAAHEGIIQVSAVQSFPCSPLSKLCVCEKDGKERHEEKVYLAVYVDVTSHSSVCPGFDTVL</sequence>
<feature type="non-terminal residue" evidence="1">
    <location>
        <position position="72"/>
    </location>
</feature>
<comment type="caution">
    <text evidence="1">The sequence shown here is derived from an EMBL/GenBank/DDBJ whole genome shotgun (WGS) entry which is preliminary data.</text>
</comment>
<name>A0ACB9WLB8_CHAAC</name>
<evidence type="ECO:0000313" key="2">
    <source>
        <dbReference type="Proteomes" id="UP001057452"/>
    </source>
</evidence>
<evidence type="ECO:0000313" key="1">
    <source>
        <dbReference type="EMBL" id="KAI4814522.1"/>
    </source>
</evidence>
<keyword evidence="2" id="KW-1185">Reference proteome</keyword>
<dbReference type="Proteomes" id="UP001057452">
    <property type="component" value="Chromosome 14"/>
</dbReference>
<accession>A0ACB9WLB8</accession>
<gene>
    <name evidence="1" type="ORF">KUCAC02_003714</name>
</gene>
<feature type="non-terminal residue" evidence="1">
    <location>
        <position position="1"/>
    </location>
</feature>
<reference evidence="1" key="1">
    <citation type="submission" date="2022-05" db="EMBL/GenBank/DDBJ databases">
        <title>Chromosome-level genome of Chaenocephalus aceratus.</title>
        <authorList>
            <person name="Park H."/>
        </authorList>
    </citation>
    <scope>NUCLEOTIDE SEQUENCE</scope>
    <source>
        <strain evidence="1">KU_202001</strain>
    </source>
</reference>
<protein>
    <submittedName>
        <fullName evidence="1">Uncharacterized protein</fullName>
    </submittedName>
</protein>
<dbReference type="EMBL" id="CM043798">
    <property type="protein sequence ID" value="KAI4814522.1"/>
    <property type="molecule type" value="Genomic_DNA"/>
</dbReference>